<dbReference type="PROSITE" id="PS50994">
    <property type="entry name" value="INTEGRASE"/>
    <property type="match status" value="1"/>
</dbReference>
<reference evidence="14" key="1">
    <citation type="submission" date="2022-07" db="EMBL/GenBank/DDBJ databases">
        <authorList>
            <person name="Macas J."/>
            <person name="Novak P."/>
            <person name="Neumann P."/>
        </authorList>
    </citation>
    <scope>NUCLEOTIDE SEQUENCE</scope>
</reference>
<dbReference type="InterPro" id="IPR041588">
    <property type="entry name" value="Integrase_H2C2"/>
</dbReference>
<evidence type="ECO:0000256" key="9">
    <source>
        <dbReference type="ARBA" id="ARBA00023125"/>
    </source>
</evidence>
<organism evidence="14 15">
    <name type="scientific">Cuscuta europaea</name>
    <name type="common">European dodder</name>
    <dbReference type="NCBI Taxonomy" id="41803"/>
    <lineage>
        <taxon>Eukaryota</taxon>
        <taxon>Viridiplantae</taxon>
        <taxon>Streptophyta</taxon>
        <taxon>Embryophyta</taxon>
        <taxon>Tracheophyta</taxon>
        <taxon>Spermatophyta</taxon>
        <taxon>Magnoliopsida</taxon>
        <taxon>eudicotyledons</taxon>
        <taxon>Gunneridae</taxon>
        <taxon>Pentapetalae</taxon>
        <taxon>asterids</taxon>
        <taxon>lamiids</taxon>
        <taxon>Solanales</taxon>
        <taxon>Convolvulaceae</taxon>
        <taxon>Cuscuteae</taxon>
        <taxon>Cuscuta</taxon>
        <taxon>Cuscuta subgen. Cuscuta</taxon>
    </lineage>
</organism>
<keyword evidence="5" id="KW-0460">Magnesium</keyword>
<dbReference type="OrthoDB" id="1304599at2759"/>
<evidence type="ECO:0000256" key="1">
    <source>
        <dbReference type="ARBA" id="ARBA00022670"/>
    </source>
</evidence>
<dbReference type="Gene3D" id="1.10.340.70">
    <property type="match status" value="1"/>
</dbReference>
<dbReference type="PROSITE" id="PS50013">
    <property type="entry name" value="CHROMO_2"/>
    <property type="match status" value="1"/>
</dbReference>
<keyword evidence="7" id="KW-0695">RNA-directed DNA polymerase</keyword>
<evidence type="ECO:0000256" key="2">
    <source>
        <dbReference type="ARBA" id="ARBA00022723"/>
    </source>
</evidence>
<dbReference type="EMBL" id="CAMAPE010000052">
    <property type="protein sequence ID" value="CAH9108944.1"/>
    <property type="molecule type" value="Genomic_DNA"/>
</dbReference>
<keyword evidence="2" id="KW-0479">Metal-binding</keyword>
<dbReference type="GO" id="GO:0003964">
    <property type="term" value="F:RNA-directed DNA polymerase activity"/>
    <property type="evidence" value="ECO:0007669"/>
    <property type="project" value="UniProtKB-KW"/>
</dbReference>
<evidence type="ECO:0000256" key="11">
    <source>
        <dbReference type="SAM" id="Coils"/>
    </source>
</evidence>
<keyword evidence="15" id="KW-1185">Reference proteome</keyword>
<evidence type="ECO:0000259" key="12">
    <source>
        <dbReference type="PROSITE" id="PS50013"/>
    </source>
</evidence>
<dbReference type="SUPFAM" id="SSF54160">
    <property type="entry name" value="Chromo domain-like"/>
    <property type="match status" value="1"/>
</dbReference>
<dbReference type="AlphaFoldDB" id="A0A9P0ZNC6"/>
<sequence length="514" mass="59524">MKYNTGGRENVVADALSRVQGAELCCLAISLVDSDLEHLIKESYKGDDHLNIILHLLQQNQVVDKYSMQNGLIRRKGKIVIGDDISLKQKILMWHHASGEVGHSGRDATIRRIKTIFYWKGLNKEVSNFIRNCVVCQTNKHENVAYPGLLQPLPIPEEVWVDISLDFITGLPKSGGKEVILVVVDRLSKAAHFVALAHPFTAIEVAQAYLDNIFKLHGWPKSIVSDRDAIFLSQFWKGLFSIQGTQFKLSSTYHPQTDGQTEIVNKCLESYLRCMCSERPKEWSFWLPLAGWWFNTHFQTSAGTTPYEIMYTQPPPLHLPYFPRESNVEAVDRSMQRREEMLKRLKENLVKAQSRMKQMAHRRRSETEYLIGDWVWLKLQHYRQQSVQPRSNQKLATRFFGPFQIKEVIGKVAYKLKLPSDSQIHDVFHVSQLKKFRGKLPIAAHIPAWFSGQNAEFAPQPEKILERRSVKFQDKVQVQLFIQWKGFTVEEATWESTDHFREQYPKFDVSRNTT</sequence>
<dbReference type="InterPro" id="IPR001584">
    <property type="entry name" value="Integrase_cat-core"/>
</dbReference>
<keyword evidence="11" id="KW-0175">Coiled coil</keyword>
<evidence type="ECO:0000256" key="5">
    <source>
        <dbReference type="ARBA" id="ARBA00022842"/>
    </source>
</evidence>
<evidence type="ECO:0000259" key="13">
    <source>
        <dbReference type="PROSITE" id="PS50994"/>
    </source>
</evidence>
<evidence type="ECO:0008006" key="16">
    <source>
        <dbReference type="Google" id="ProtNLM"/>
    </source>
</evidence>
<evidence type="ECO:0000313" key="15">
    <source>
        <dbReference type="Proteomes" id="UP001152484"/>
    </source>
</evidence>
<comment type="caution">
    <text evidence="14">The sequence shown here is derived from an EMBL/GenBank/DDBJ whole genome shotgun (WGS) entry which is preliminary data.</text>
</comment>
<accession>A0A9P0ZNC6</accession>
<evidence type="ECO:0000256" key="4">
    <source>
        <dbReference type="ARBA" id="ARBA00022801"/>
    </source>
</evidence>
<name>A0A9P0ZNC6_CUSEU</name>
<dbReference type="InterPro" id="IPR056924">
    <property type="entry name" value="SH3_Tf2-1"/>
</dbReference>
<dbReference type="InterPro" id="IPR016197">
    <property type="entry name" value="Chromo-like_dom_sf"/>
</dbReference>
<dbReference type="InterPro" id="IPR000953">
    <property type="entry name" value="Chromo/chromo_shadow_dom"/>
</dbReference>
<dbReference type="InterPro" id="IPR036397">
    <property type="entry name" value="RNaseH_sf"/>
</dbReference>
<evidence type="ECO:0000256" key="10">
    <source>
        <dbReference type="ARBA" id="ARBA00023172"/>
    </source>
</evidence>
<keyword evidence="9" id="KW-0238">DNA-binding</keyword>
<evidence type="ECO:0000256" key="8">
    <source>
        <dbReference type="ARBA" id="ARBA00022932"/>
    </source>
</evidence>
<keyword evidence="8" id="KW-0239">DNA-directed DNA polymerase</keyword>
<keyword evidence="3" id="KW-0064">Aspartyl protease</keyword>
<feature type="coiled-coil region" evidence="11">
    <location>
        <begin position="328"/>
        <end position="362"/>
    </location>
</feature>
<keyword evidence="10" id="KW-0233">DNA recombination</keyword>
<dbReference type="GO" id="GO:0006310">
    <property type="term" value="P:DNA recombination"/>
    <property type="evidence" value="ECO:0007669"/>
    <property type="project" value="UniProtKB-KW"/>
</dbReference>
<feature type="domain" description="Chromo" evidence="12">
    <location>
        <begin position="459"/>
        <end position="506"/>
    </location>
</feature>
<dbReference type="GO" id="GO:0003677">
    <property type="term" value="F:DNA binding"/>
    <property type="evidence" value="ECO:0007669"/>
    <property type="project" value="UniProtKB-KW"/>
</dbReference>
<keyword evidence="4" id="KW-0378">Hydrolase</keyword>
<dbReference type="GO" id="GO:0004190">
    <property type="term" value="F:aspartic-type endopeptidase activity"/>
    <property type="evidence" value="ECO:0007669"/>
    <property type="project" value="UniProtKB-KW"/>
</dbReference>
<gene>
    <name evidence="14" type="ORF">CEURO_LOCUS18296</name>
</gene>
<keyword evidence="8" id="KW-0548">Nucleotidyltransferase</keyword>
<evidence type="ECO:0000256" key="7">
    <source>
        <dbReference type="ARBA" id="ARBA00022918"/>
    </source>
</evidence>
<keyword evidence="8" id="KW-0808">Transferase</keyword>
<dbReference type="GO" id="GO:0003887">
    <property type="term" value="F:DNA-directed DNA polymerase activity"/>
    <property type="evidence" value="ECO:0007669"/>
    <property type="project" value="UniProtKB-KW"/>
</dbReference>
<dbReference type="PANTHER" id="PTHR37984">
    <property type="entry name" value="PROTEIN CBG26694"/>
    <property type="match status" value="1"/>
</dbReference>
<protein>
    <recommendedName>
        <fullName evidence="16">Retrotransposable element Tf2</fullName>
    </recommendedName>
</protein>
<keyword evidence="6" id="KW-0229">DNA integration</keyword>
<dbReference type="Pfam" id="PF24626">
    <property type="entry name" value="SH3_Tf2-1"/>
    <property type="match status" value="1"/>
</dbReference>
<evidence type="ECO:0000256" key="6">
    <source>
        <dbReference type="ARBA" id="ARBA00022908"/>
    </source>
</evidence>
<dbReference type="InterPro" id="IPR050951">
    <property type="entry name" value="Retrovirus_Pol_polyprotein"/>
</dbReference>
<dbReference type="GO" id="GO:0015074">
    <property type="term" value="P:DNA integration"/>
    <property type="evidence" value="ECO:0007669"/>
    <property type="project" value="UniProtKB-KW"/>
</dbReference>
<evidence type="ECO:0000256" key="3">
    <source>
        <dbReference type="ARBA" id="ARBA00022750"/>
    </source>
</evidence>
<keyword evidence="1" id="KW-0645">Protease</keyword>
<feature type="domain" description="Integrase catalytic" evidence="13">
    <location>
        <begin position="150"/>
        <end position="314"/>
    </location>
</feature>
<dbReference type="SUPFAM" id="SSF53098">
    <property type="entry name" value="Ribonuclease H-like"/>
    <property type="match status" value="1"/>
</dbReference>
<dbReference type="Gene3D" id="3.30.420.10">
    <property type="entry name" value="Ribonuclease H-like superfamily/Ribonuclease H"/>
    <property type="match status" value="1"/>
</dbReference>
<evidence type="ECO:0000313" key="14">
    <source>
        <dbReference type="EMBL" id="CAH9108944.1"/>
    </source>
</evidence>
<dbReference type="Proteomes" id="UP001152484">
    <property type="component" value="Unassembled WGS sequence"/>
</dbReference>
<dbReference type="Gene3D" id="2.40.50.40">
    <property type="match status" value="1"/>
</dbReference>
<dbReference type="GO" id="GO:0006508">
    <property type="term" value="P:proteolysis"/>
    <property type="evidence" value="ECO:0007669"/>
    <property type="project" value="UniProtKB-KW"/>
</dbReference>
<dbReference type="GO" id="GO:0046872">
    <property type="term" value="F:metal ion binding"/>
    <property type="evidence" value="ECO:0007669"/>
    <property type="project" value="UniProtKB-KW"/>
</dbReference>
<dbReference type="PANTHER" id="PTHR37984:SF5">
    <property type="entry name" value="PROTEIN NYNRIN-LIKE"/>
    <property type="match status" value="1"/>
</dbReference>
<dbReference type="InterPro" id="IPR012337">
    <property type="entry name" value="RNaseH-like_sf"/>
</dbReference>
<proteinExistence type="predicted"/>
<dbReference type="Pfam" id="PF17921">
    <property type="entry name" value="Integrase_H2C2"/>
    <property type="match status" value="1"/>
</dbReference>